<accession>A0A1I1WV61</accession>
<evidence type="ECO:0008006" key="4">
    <source>
        <dbReference type="Google" id="ProtNLM"/>
    </source>
</evidence>
<proteinExistence type="predicted"/>
<name>A0A1I1WV61_9RHOB</name>
<protein>
    <recommendedName>
        <fullName evidence="4">DUF4893 domain-containing protein</fullName>
    </recommendedName>
</protein>
<gene>
    <name evidence="2" type="ORF">SAMN04488523_104154</name>
</gene>
<dbReference type="STRING" id="74348.SAMN04488523_104154"/>
<reference evidence="2 3" key="1">
    <citation type="submission" date="2016-10" db="EMBL/GenBank/DDBJ databases">
        <authorList>
            <person name="de Groot N.N."/>
        </authorList>
    </citation>
    <scope>NUCLEOTIDE SEQUENCE [LARGE SCALE GENOMIC DNA]</scope>
    <source>
        <strain evidence="2 3">DSM 11443</strain>
    </source>
</reference>
<dbReference type="Proteomes" id="UP000198977">
    <property type="component" value="Unassembled WGS sequence"/>
</dbReference>
<dbReference type="OrthoDB" id="9153930at2"/>
<feature type="signal peptide" evidence="1">
    <location>
        <begin position="1"/>
        <end position="22"/>
    </location>
</feature>
<dbReference type="RefSeq" id="WP_093923084.1">
    <property type="nucleotide sequence ID" value="NZ_FOMW01000004.1"/>
</dbReference>
<evidence type="ECO:0000256" key="1">
    <source>
        <dbReference type="SAM" id="SignalP"/>
    </source>
</evidence>
<dbReference type="AlphaFoldDB" id="A0A1I1WV61"/>
<dbReference type="EMBL" id="FOMW01000004">
    <property type="protein sequence ID" value="SFD99006.1"/>
    <property type="molecule type" value="Genomic_DNA"/>
</dbReference>
<dbReference type="Pfam" id="PF16233">
    <property type="entry name" value="DUF4893"/>
    <property type="match status" value="1"/>
</dbReference>
<dbReference type="InterPro" id="IPR032609">
    <property type="entry name" value="DUF4893"/>
</dbReference>
<evidence type="ECO:0000313" key="3">
    <source>
        <dbReference type="Proteomes" id="UP000198977"/>
    </source>
</evidence>
<keyword evidence="1" id="KW-0732">Signal</keyword>
<keyword evidence="3" id="KW-1185">Reference proteome</keyword>
<organism evidence="2 3">
    <name type="scientific">Sulfitobacter brevis</name>
    <dbReference type="NCBI Taxonomy" id="74348"/>
    <lineage>
        <taxon>Bacteria</taxon>
        <taxon>Pseudomonadati</taxon>
        <taxon>Pseudomonadota</taxon>
        <taxon>Alphaproteobacteria</taxon>
        <taxon>Rhodobacterales</taxon>
        <taxon>Roseobacteraceae</taxon>
        <taxon>Sulfitobacter</taxon>
    </lineage>
</organism>
<sequence>MTSALHFLALVAILLLPAVATAQNDPRPEDAARLSRYDAAAGDALLQALANGAPKDITALTTALAGEPLPALDETLQGDWTCRTMKLGGLADLVVYSPFKCSFTINDTGFAFEKLTGSQRTRGAIILLDGRAIYLGVGYVAGQNPPAYADLPQEFTSDGSVQSDIAILERVSPTRARLLFPSPAVESDFDILELTR</sequence>
<feature type="chain" id="PRO_5011761564" description="DUF4893 domain-containing protein" evidence="1">
    <location>
        <begin position="23"/>
        <end position="196"/>
    </location>
</feature>
<evidence type="ECO:0000313" key="2">
    <source>
        <dbReference type="EMBL" id="SFD99006.1"/>
    </source>
</evidence>